<name>A0AAN8JK74_PATCE</name>
<evidence type="ECO:0000313" key="3">
    <source>
        <dbReference type="Proteomes" id="UP001347796"/>
    </source>
</evidence>
<gene>
    <name evidence="2" type="ORF">SNE40_011806</name>
</gene>
<feature type="region of interest" description="Disordered" evidence="1">
    <location>
        <begin position="69"/>
        <end position="98"/>
    </location>
</feature>
<dbReference type="AlphaFoldDB" id="A0AAN8JK74"/>
<proteinExistence type="predicted"/>
<dbReference type="Proteomes" id="UP001347796">
    <property type="component" value="Unassembled WGS sequence"/>
</dbReference>
<sequence length="192" mass="21287">MDQNTFACLSIESSKIDTSNAYTSGDTVLVDHANLDKDTNYTDVYQFQAPKQVEIVHAKNAKLCQISPVNRNGPKNPGEAETTCHSRNFDNGNSVGSDTTRIMGANHSYSLKSRQDMRKNGEEKFSSTDELCFRPEISDPIPQGDFNTMSKREMASIPASTGTKENGQFSYAYSEAKCNTTPRNRVGYYLPS</sequence>
<keyword evidence="3" id="KW-1185">Reference proteome</keyword>
<organism evidence="2 3">
    <name type="scientific">Patella caerulea</name>
    <name type="common">Rayed Mediterranean limpet</name>
    <dbReference type="NCBI Taxonomy" id="87958"/>
    <lineage>
        <taxon>Eukaryota</taxon>
        <taxon>Metazoa</taxon>
        <taxon>Spiralia</taxon>
        <taxon>Lophotrochozoa</taxon>
        <taxon>Mollusca</taxon>
        <taxon>Gastropoda</taxon>
        <taxon>Patellogastropoda</taxon>
        <taxon>Patelloidea</taxon>
        <taxon>Patellidae</taxon>
        <taxon>Patella</taxon>
    </lineage>
</organism>
<reference evidence="2 3" key="1">
    <citation type="submission" date="2024-01" db="EMBL/GenBank/DDBJ databases">
        <title>The genome of the rayed Mediterranean limpet Patella caerulea (Linnaeus, 1758).</title>
        <authorList>
            <person name="Anh-Thu Weber A."/>
            <person name="Halstead-Nussloch G."/>
        </authorList>
    </citation>
    <scope>NUCLEOTIDE SEQUENCE [LARGE SCALE GENOMIC DNA]</scope>
    <source>
        <strain evidence="2">AATW-2023a</strain>
        <tissue evidence="2">Whole specimen</tissue>
    </source>
</reference>
<protein>
    <submittedName>
        <fullName evidence="2">Uncharacterized protein</fullName>
    </submittedName>
</protein>
<accession>A0AAN8JK74</accession>
<dbReference type="EMBL" id="JAZGQO010000008">
    <property type="protein sequence ID" value="KAK6179446.1"/>
    <property type="molecule type" value="Genomic_DNA"/>
</dbReference>
<feature type="compositionally biased region" description="Polar residues" evidence="1">
    <location>
        <begin position="89"/>
        <end position="98"/>
    </location>
</feature>
<evidence type="ECO:0000313" key="2">
    <source>
        <dbReference type="EMBL" id="KAK6179446.1"/>
    </source>
</evidence>
<evidence type="ECO:0000256" key="1">
    <source>
        <dbReference type="SAM" id="MobiDB-lite"/>
    </source>
</evidence>
<comment type="caution">
    <text evidence="2">The sequence shown here is derived from an EMBL/GenBank/DDBJ whole genome shotgun (WGS) entry which is preliminary data.</text>
</comment>